<organism evidence="1 2">
    <name type="scientific">Candidatus Roizmanbacteria bacterium CG07_land_8_20_14_0_80_34_15</name>
    <dbReference type="NCBI Taxonomy" id="1974849"/>
    <lineage>
        <taxon>Bacteria</taxon>
        <taxon>Candidatus Roizmaniibacteriota</taxon>
    </lineage>
</organism>
<accession>A0A2M6YU79</accession>
<dbReference type="SUPFAM" id="SSF53187">
    <property type="entry name" value="Zn-dependent exopeptidases"/>
    <property type="match status" value="1"/>
</dbReference>
<proteinExistence type="predicted"/>
<dbReference type="EMBL" id="PEWY01000074">
    <property type="protein sequence ID" value="PIU37070.1"/>
    <property type="molecule type" value="Genomic_DNA"/>
</dbReference>
<gene>
    <name evidence="1" type="ORF">COT02_02715</name>
</gene>
<sequence length="338" mass="37462">MDKNIRRWLKILLETDIPFQFVSITGFPVIKNLCLELGLPAPTIIAGNIVIGEIKTCDLLLTSHLDELSFGFKHLDVGGGWMAPYHLYTPAKSKSELTIIGIRNKKTSVIGRGILVDKDGSPFCETNINLEVGDRAVYDYPVTISNNLISGKAIDNRAGILICLLSLKNLLDNGLSVAITLTDGEEHIPTGYFSRYFPHLLSYLKKGCEICFIDGIYKEGLASAGVKELPTSALVIPHSSYGKGYIVPPLTWGWLRDEMVPQAQKEDIKVQICPAYYSRGDDWGLVTNPSTQNNIEGFFISYGAWGDRGYEPPLTIDLESIDNCVKFTTFVAEKKLHK</sequence>
<dbReference type="Gene3D" id="3.40.630.10">
    <property type="entry name" value="Zn peptidases"/>
    <property type="match status" value="1"/>
</dbReference>
<evidence type="ECO:0000313" key="1">
    <source>
        <dbReference type="EMBL" id="PIU37070.1"/>
    </source>
</evidence>
<dbReference type="InterPro" id="IPR023367">
    <property type="entry name" value="Peptidase_M42_dom2"/>
</dbReference>
<dbReference type="AlphaFoldDB" id="A0A2M6YU79"/>
<evidence type="ECO:0008006" key="3">
    <source>
        <dbReference type="Google" id="ProtNLM"/>
    </source>
</evidence>
<protein>
    <recommendedName>
        <fullName evidence="3">Peptidase M42</fullName>
    </recommendedName>
</protein>
<comment type="caution">
    <text evidence="1">The sequence shown here is derived from an EMBL/GenBank/DDBJ whole genome shotgun (WGS) entry which is preliminary data.</text>
</comment>
<dbReference type="Proteomes" id="UP000230184">
    <property type="component" value="Unassembled WGS sequence"/>
</dbReference>
<reference evidence="2" key="1">
    <citation type="submission" date="2017-09" db="EMBL/GenBank/DDBJ databases">
        <title>Depth-based differentiation of microbial function through sediment-hosted aquifers and enrichment of novel symbionts in the deep terrestrial subsurface.</title>
        <authorList>
            <person name="Probst A.J."/>
            <person name="Ladd B."/>
            <person name="Jarett J.K."/>
            <person name="Geller-Mcgrath D.E."/>
            <person name="Sieber C.M.K."/>
            <person name="Emerson J.B."/>
            <person name="Anantharaman K."/>
            <person name="Thomas B.C."/>
            <person name="Malmstrom R."/>
            <person name="Stieglmeier M."/>
            <person name="Klingl A."/>
            <person name="Woyke T."/>
            <person name="Ryan C.M."/>
            <person name="Banfield J.F."/>
        </authorList>
    </citation>
    <scope>NUCLEOTIDE SEQUENCE [LARGE SCALE GENOMIC DNA]</scope>
</reference>
<name>A0A2M6YU79_9BACT</name>
<evidence type="ECO:0000313" key="2">
    <source>
        <dbReference type="Proteomes" id="UP000230184"/>
    </source>
</evidence>
<dbReference type="Gene3D" id="2.40.30.40">
    <property type="entry name" value="Peptidase M42, domain 2"/>
    <property type="match status" value="1"/>
</dbReference>